<dbReference type="InterPro" id="IPR025859">
    <property type="entry name" value="AurF/CmlI"/>
</dbReference>
<name>A0A6J7A887_9ZZZZ</name>
<dbReference type="EMBL" id="CAFAAQ010000341">
    <property type="protein sequence ID" value="CAB4829037.1"/>
    <property type="molecule type" value="Genomic_DNA"/>
</dbReference>
<dbReference type="InterPro" id="IPR009078">
    <property type="entry name" value="Ferritin-like_SF"/>
</dbReference>
<dbReference type="GO" id="GO:0016491">
    <property type="term" value="F:oxidoreductase activity"/>
    <property type="evidence" value="ECO:0007669"/>
    <property type="project" value="InterPro"/>
</dbReference>
<dbReference type="SUPFAM" id="SSF47240">
    <property type="entry name" value="Ferritin-like"/>
    <property type="match status" value="1"/>
</dbReference>
<evidence type="ECO:0000313" key="1">
    <source>
        <dbReference type="EMBL" id="CAB4829037.1"/>
    </source>
</evidence>
<proteinExistence type="predicted"/>
<dbReference type="Pfam" id="PF11583">
    <property type="entry name" value="AurF"/>
    <property type="match status" value="1"/>
</dbReference>
<organism evidence="1">
    <name type="scientific">freshwater metagenome</name>
    <dbReference type="NCBI Taxonomy" id="449393"/>
    <lineage>
        <taxon>unclassified sequences</taxon>
        <taxon>metagenomes</taxon>
        <taxon>ecological metagenomes</taxon>
    </lineage>
</organism>
<protein>
    <submittedName>
        <fullName evidence="1">Unannotated protein</fullName>
    </submittedName>
</protein>
<dbReference type="InterPro" id="IPR012348">
    <property type="entry name" value="RNR-like"/>
</dbReference>
<gene>
    <name evidence="1" type="ORF">UFOPK3046_02236</name>
</gene>
<dbReference type="Gene3D" id="1.10.620.20">
    <property type="entry name" value="Ribonucleotide Reductase, subunit A"/>
    <property type="match status" value="1"/>
</dbReference>
<dbReference type="AlphaFoldDB" id="A0A6J7A887"/>
<reference evidence="1" key="1">
    <citation type="submission" date="2020-05" db="EMBL/GenBank/DDBJ databases">
        <authorList>
            <person name="Chiriac C."/>
            <person name="Salcher M."/>
            <person name="Ghai R."/>
            <person name="Kavagutti S V."/>
        </authorList>
    </citation>
    <scope>NUCLEOTIDE SEQUENCE</scope>
</reference>
<accession>A0A6J7A887</accession>
<sequence length="331" mass="37395">MNPTAPATLADTPLVPQADTSAFAALVARLSRQSVEKNHDAYADVAWDSPEMAIDPHDSRFQLPDWECVARTDWYKSQTPQVQAAFGLARYATAMKVGGEFENVLQRGLLTHAFWLPNGAVEFRYMHHEVIEESQHTLMFQEFINRSGTNVKGLRRDEKLGSGFALRCSRTRPALFFMFVLGGEDPVDYLQRRSLAGRDLHPLLERITRIHLTEEARHLSFARNYLKRTVPQLSATRRHALALFAPLLFGSMARMMVYPRPSLLKSFGVPRQQVRQSLRHPDQRAVLAESVAKTRRTCTELGLMTPAAKLLWKACGVWADVSAKPASRRQA</sequence>